<evidence type="ECO:0000313" key="2">
    <source>
        <dbReference type="EMBL" id="KAB2330750.1"/>
    </source>
</evidence>
<organism evidence="2 3">
    <name type="scientific">Cytobacillus depressus</name>
    <dbReference type="NCBI Taxonomy" id="1602942"/>
    <lineage>
        <taxon>Bacteria</taxon>
        <taxon>Bacillati</taxon>
        <taxon>Bacillota</taxon>
        <taxon>Bacilli</taxon>
        <taxon>Bacillales</taxon>
        <taxon>Bacillaceae</taxon>
        <taxon>Cytobacillus</taxon>
    </lineage>
</organism>
<dbReference type="Gene3D" id="3.30.1540.10">
    <property type="entry name" value="formyl-coa transferase, domain 3"/>
    <property type="match status" value="1"/>
</dbReference>
<sequence>MLKKPLEGIRVIELGAFVAGPFASRLLGEFGAEVIKVESLEGDQLRQWGLHAPGQDSYWSMVQTRNKRSISVNLRTIEGQDIVRELIADADVVLENFKPGTLAKWRLSHEEMKAINPKLVITSISGFGQTGPYRNLPGFGNIAESMGGIRYVTGFPDRPPVRVGLPIGDTIAALYAVIGTLFSLYYRDAKNGKTGQVVDVALYESVFSFLEGMVPEYVHMSKIRERTGNQHVSTAPSNVYPTKDGKWVAIGANSDSLFNRLIKVMGREDLAQDPLLQDNKGRVKEADRLDKEIGIWTQQFNLSEVMDQLNAGSIPAGPIYNIEDILADPHYQERDMFLTIPDERIGDIVMPGIVPKLSETPGEVKWAGPNCGANTEEILSDLGYTEEQIESWVEKGIIMTGDTVKPSL</sequence>
<reference evidence="2 3" key="1">
    <citation type="journal article" date="2016" name="Antonie Van Leeuwenhoek">
        <title>Bacillus depressus sp. nov., isolated from soil of a sunflower field.</title>
        <authorList>
            <person name="Wei X."/>
            <person name="Xin D."/>
            <person name="Xin Y."/>
            <person name="Zhang H."/>
            <person name="Wang T."/>
            <person name="Zhang J."/>
        </authorList>
    </citation>
    <scope>NUCLEOTIDE SEQUENCE [LARGE SCALE GENOMIC DNA]</scope>
    <source>
        <strain evidence="2 3">BZ1</strain>
    </source>
</reference>
<evidence type="ECO:0000256" key="1">
    <source>
        <dbReference type="ARBA" id="ARBA00022679"/>
    </source>
</evidence>
<dbReference type="InterPro" id="IPR003673">
    <property type="entry name" value="CoA-Trfase_fam_III"/>
</dbReference>
<protein>
    <submittedName>
        <fullName evidence="2">CoA transferase</fullName>
    </submittedName>
</protein>
<evidence type="ECO:0000313" key="3">
    <source>
        <dbReference type="Proteomes" id="UP000481030"/>
    </source>
</evidence>
<dbReference type="InterPro" id="IPR044855">
    <property type="entry name" value="CoA-Trfase_III_dom3_sf"/>
</dbReference>
<dbReference type="SUPFAM" id="SSF89796">
    <property type="entry name" value="CoA-transferase family III (CaiB/BaiF)"/>
    <property type="match status" value="1"/>
</dbReference>
<comment type="caution">
    <text evidence="2">The sequence shown here is derived from an EMBL/GenBank/DDBJ whole genome shotgun (WGS) entry which is preliminary data.</text>
</comment>
<proteinExistence type="predicted"/>
<dbReference type="PANTHER" id="PTHR48207:SF3">
    <property type="entry name" value="SUCCINATE--HYDROXYMETHYLGLUTARATE COA-TRANSFERASE"/>
    <property type="match status" value="1"/>
</dbReference>
<dbReference type="AlphaFoldDB" id="A0A6L3V278"/>
<dbReference type="InterPro" id="IPR023606">
    <property type="entry name" value="CoA-Trfase_III_dom_1_sf"/>
</dbReference>
<dbReference type="Proteomes" id="UP000481030">
    <property type="component" value="Unassembled WGS sequence"/>
</dbReference>
<dbReference type="OrthoDB" id="9797653at2"/>
<dbReference type="InterPro" id="IPR050483">
    <property type="entry name" value="CoA-transferase_III_domain"/>
</dbReference>
<dbReference type="Gene3D" id="3.40.50.10540">
    <property type="entry name" value="Crotonobetainyl-coa:carnitine coa-transferase, domain 1"/>
    <property type="match status" value="1"/>
</dbReference>
<name>A0A6L3V278_9BACI</name>
<keyword evidence="1 2" id="KW-0808">Transferase</keyword>
<dbReference type="Pfam" id="PF02515">
    <property type="entry name" value="CoA_transf_3"/>
    <property type="match status" value="1"/>
</dbReference>
<gene>
    <name evidence="2" type="ORF">F7731_19300</name>
</gene>
<keyword evidence="3" id="KW-1185">Reference proteome</keyword>
<accession>A0A6L3V278</accession>
<dbReference type="PANTHER" id="PTHR48207">
    <property type="entry name" value="SUCCINATE--HYDROXYMETHYLGLUTARATE COA-TRANSFERASE"/>
    <property type="match status" value="1"/>
</dbReference>
<dbReference type="EMBL" id="WBOS01000013">
    <property type="protein sequence ID" value="KAB2330750.1"/>
    <property type="molecule type" value="Genomic_DNA"/>
</dbReference>
<dbReference type="GO" id="GO:0008410">
    <property type="term" value="F:CoA-transferase activity"/>
    <property type="evidence" value="ECO:0007669"/>
    <property type="project" value="TreeGrafter"/>
</dbReference>